<organism evidence="9">
    <name type="scientific">Pseudo-nitzschia australis</name>
    <dbReference type="NCBI Taxonomy" id="44445"/>
    <lineage>
        <taxon>Eukaryota</taxon>
        <taxon>Sar</taxon>
        <taxon>Stramenopiles</taxon>
        <taxon>Ochrophyta</taxon>
        <taxon>Bacillariophyta</taxon>
        <taxon>Bacillariophyceae</taxon>
        <taxon>Bacillariophycidae</taxon>
        <taxon>Bacillariales</taxon>
        <taxon>Bacillariaceae</taxon>
        <taxon>Pseudo-nitzschia</taxon>
    </lineage>
</organism>
<dbReference type="GO" id="GO:0016787">
    <property type="term" value="F:hydrolase activity"/>
    <property type="evidence" value="ECO:0007669"/>
    <property type="project" value="UniProtKB-KW"/>
</dbReference>
<dbReference type="CDD" id="cd00268">
    <property type="entry name" value="DEADc"/>
    <property type="match status" value="1"/>
</dbReference>
<evidence type="ECO:0000259" key="8">
    <source>
        <dbReference type="PROSITE" id="PS51194"/>
    </source>
</evidence>
<dbReference type="Gene3D" id="3.40.50.300">
    <property type="entry name" value="P-loop containing nucleotide triphosphate hydrolases"/>
    <property type="match status" value="2"/>
</dbReference>
<proteinExistence type="inferred from homology"/>
<dbReference type="InterPro" id="IPR027417">
    <property type="entry name" value="P-loop_NTPase"/>
</dbReference>
<keyword evidence="1 5" id="KW-0547">Nucleotide-binding</keyword>
<feature type="compositionally biased region" description="Basic and acidic residues" evidence="6">
    <location>
        <begin position="207"/>
        <end position="217"/>
    </location>
</feature>
<dbReference type="PANTHER" id="PTHR47959">
    <property type="entry name" value="ATP-DEPENDENT RNA HELICASE RHLE-RELATED"/>
    <property type="match status" value="1"/>
</dbReference>
<sequence length="685" mass="76614">MGWFDDSDDDEDQRRQEIGSPGGDLGTNTEQAGEIDEEDPLDAYMKTLDKAASKSDNNDKNTSENDASDSRKGDTNATSMSGGRLDVENEEEATSHWVNKNNNENISSCSDVQGKSDGFKHDTSTCTDNSRRAIAYRALNSTFQRASDQQQQKYQQGNVDIQLQQVQHDQMKYAQFYKCLLPMSRQVAKHENDKNESYTNTTIRNTPEGERWRKDNDVTCQPPTLDPIYDFLELRDVLPEEVLAWNAIKNLTRPTPVQSQTLGVALCGQDAIVTASTGSGKTLSYLWPIASQLMANYCNTNSSSSRALVLVPTRELALQVEQIARSMFAKLPLTALAITGGNMGRYQLSQKLAGTKPHCVIATPGRLLDVFSAQQKSKQEWLLPNITFLVMDEADKMIQMGFANQVTQILQILRPDRQSLLVSATFDSRLQQRCQEWMHDPFRISVGKTGESSKHVTQHVICLQNARAKMEFLKESLPTFAAVGRTLVFSATRQGVEDVAADLRTVLPVETLHGDRHLTDRKAALKAFTKGDIKVLVATDVAGRGLDIPEVSTVINFDPAKNWDTHVHRIGRAGRLLAKEQQQQKGSAYTLLLPSNVDFAKSMIQAYKREGRLIPPEVQKFAANKNYHSKRQDRGSSTFEGGVNLMNSSVISHSERYRSGDRTNRLQQNDTTKNYYGPSTKRSRF</sequence>
<dbReference type="CDD" id="cd18787">
    <property type="entry name" value="SF2_C_DEAD"/>
    <property type="match status" value="1"/>
</dbReference>
<feature type="region of interest" description="Disordered" evidence="6">
    <location>
        <begin position="191"/>
        <end position="217"/>
    </location>
</feature>
<dbReference type="PROSITE" id="PS00039">
    <property type="entry name" value="DEAD_ATP_HELICASE"/>
    <property type="match status" value="1"/>
</dbReference>
<dbReference type="AlphaFoldDB" id="A0A7S4AE16"/>
<evidence type="ECO:0008006" key="10">
    <source>
        <dbReference type="Google" id="ProtNLM"/>
    </source>
</evidence>
<evidence type="ECO:0000256" key="3">
    <source>
        <dbReference type="ARBA" id="ARBA00022806"/>
    </source>
</evidence>
<feature type="region of interest" description="Disordered" evidence="6">
    <location>
        <begin position="652"/>
        <end position="685"/>
    </location>
</feature>
<evidence type="ECO:0000313" key="9">
    <source>
        <dbReference type="EMBL" id="CAE0712644.1"/>
    </source>
</evidence>
<dbReference type="PROSITE" id="PS51194">
    <property type="entry name" value="HELICASE_CTER"/>
    <property type="match status" value="1"/>
</dbReference>
<dbReference type="GO" id="GO:0005524">
    <property type="term" value="F:ATP binding"/>
    <property type="evidence" value="ECO:0007669"/>
    <property type="project" value="UniProtKB-KW"/>
</dbReference>
<comment type="similarity">
    <text evidence="5">Belongs to the DEAD box helicase family.</text>
</comment>
<dbReference type="Pfam" id="PF00270">
    <property type="entry name" value="DEAD"/>
    <property type="match status" value="1"/>
</dbReference>
<keyword evidence="4 5" id="KW-0067">ATP-binding</keyword>
<dbReference type="GO" id="GO:0005829">
    <property type="term" value="C:cytosol"/>
    <property type="evidence" value="ECO:0007669"/>
    <property type="project" value="TreeGrafter"/>
</dbReference>
<keyword evidence="3 5" id="KW-0347">Helicase</keyword>
<evidence type="ECO:0000256" key="6">
    <source>
        <dbReference type="SAM" id="MobiDB-lite"/>
    </source>
</evidence>
<dbReference type="SMART" id="SM00487">
    <property type="entry name" value="DEXDc"/>
    <property type="match status" value="1"/>
</dbReference>
<evidence type="ECO:0000256" key="1">
    <source>
        <dbReference type="ARBA" id="ARBA00022741"/>
    </source>
</evidence>
<feature type="domain" description="Helicase C-terminal" evidence="8">
    <location>
        <begin position="465"/>
        <end position="622"/>
    </location>
</feature>
<gene>
    <name evidence="9" type="ORF">PAUS00366_LOCUS5396</name>
</gene>
<dbReference type="GO" id="GO:0003724">
    <property type="term" value="F:RNA helicase activity"/>
    <property type="evidence" value="ECO:0007669"/>
    <property type="project" value="TreeGrafter"/>
</dbReference>
<dbReference type="SMART" id="SM00490">
    <property type="entry name" value="HELICc"/>
    <property type="match status" value="1"/>
</dbReference>
<feature type="compositionally biased region" description="Polar residues" evidence="6">
    <location>
        <begin position="665"/>
        <end position="674"/>
    </location>
</feature>
<dbReference type="InterPro" id="IPR001650">
    <property type="entry name" value="Helicase_C-like"/>
</dbReference>
<reference evidence="9" key="1">
    <citation type="submission" date="2021-01" db="EMBL/GenBank/DDBJ databases">
        <authorList>
            <person name="Corre E."/>
            <person name="Pelletier E."/>
            <person name="Niang G."/>
            <person name="Scheremetjew M."/>
            <person name="Finn R."/>
            <person name="Kale V."/>
            <person name="Holt S."/>
            <person name="Cochrane G."/>
            <person name="Meng A."/>
            <person name="Brown T."/>
            <person name="Cohen L."/>
        </authorList>
    </citation>
    <scope>NUCLEOTIDE SEQUENCE</scope>
    <source>
        <strain evidence="9">10249 10 AB</strain>
    </source>
</reference>
<dbReference type="EMBL" id="HBIX01006851">
    <property type="protein sequence ID" value="CAE0712644.1"/>
    <property type="molecule type" value="Transcribed_RNA"/>
</dbReference>
<dbReference type="InterPro" id="IPR000629">
    <property type="entry name" value="RNA-helicase_DEAD-box_CS"/>
</dbReference>
<feature type="compositionally biased region" description="Basic and acidic residues" evidence="6">
    <location>
        <begin position="653"/>
        <end position="664"/>
    </location>
</feature>
<evidence type="ECO:0000256" key="5">
    <source>
        <dbReference type="RuleBase" id="RU000492"/>
    </source>
</evidence>
<dbReference type="InterPro" id="IPR011545">
    <property type="entry name" value="DEAD/DEAH_box_helicase_dom"/>
</dbReference>
<name>A0A7S4AE16_9STRA</name>
<dbReference type="SUPFAM" id="SSF52540">
    <property type="entry name" value="P-loop containing nucleoside triphosphate hydrolases"/>
    <property type="match status" value="1"/>
</dbReference>
<feature type="compositionally biased region" description="Basic and acidic residues" evidence="6">
    <location>
        <begin position="47"/>
        <end position="74"/>
    </location>
</feature>
<evidence type="ECO:0000256" key="2">
    <source>
        <dbReference type="ARBA" id="ARBA00022801"/>
    </source>
</evidence>
<evidence type="ECO:0000256" key="4">
    <source>
        <dbReference type="ARBA" id="ARBA00022840"/>
    </source>
</evidence>
<dbReference type="InterPro" id="IPR044742">
    <property type="entry name" value="DEAD/DEAH_RhlB"/>
</dbReference>
<feature type="compositionally biased region" description="Acidic residues" evidence="6">
    <location>
        <begin position="1"/>
        <end position="11"/>
    </location>
</feature>
<evidence type="ECO:0000259" key="7">
    <source>
        <dbReference type="PROSITE" id="PS51192"/>
    </source>
</evidence>
<dbReference type="PANTHER" id="PTHR47959:SF17">
    <property type="entry name" value="ATP-DEPENDENT RNA HELICASE DEAD BOX FAMILY"/>
    <property type="match status" value="1"/>
</dbReference>
<feature type="domain" description="Helicase ATP-binding" evidence="7">
    <location>
        <begin position="262"/>
        <end position="444"/>
    </location>
</feature>
<feature type="region of interest" description="Disordered" evidence="6">
    <location>
        <begin position="1"/>
        <end position="102"/>
    </location>
</feature>
<keyword evidence="2 5" id="KW-0378">Hydrolase</keyword>
<dbReference type="InterPro" id="IPR050079">
    <property type="entry name" value="DEAD_box_RNA_helicase"/>
</dbReference>
<dbReference type="Pfam" id="PF00271">
    <property type="entry name" value="Helicase_C"/>
    <property type="match status" value="1"/>
</dbReference>
<accession>A0A7S4AE16</accession>
<dbReference type="PROSITE" id="PS51192">
    <property type="entry name" value="HELICASE_ATP_BIND_1"/>
    <property type="match status" value="1"/>
</dbReference>
<dbReference type="InterPro" id="IPR014001">
    <property type="entry name" value="Helicase_ATP-bd"/>
</dbReference>
<protein>
    <recommendedName>
        <fullName evidence="10">RNA helicase</fullName>
    </recommendedName>
</protein>
<dbReference type="GO" id="GO:0003676">
    <property type="term" value="F:nucleic acid binding"/>
    <property type="evidence" value="ECO:0007669"/>
    <property type="project" value="InterPro"/>
</dbReference>